<keyword evidence="3" id="KW-0547">Nucleotide-binding</keyword>
<dbReference type="InterPro" id="IPR006195">
    <property type="entry name" value="aa-tRNA-synth_II"/>
</dbReference>
<dbReference type="PANTHER" id="PTHR11538:SF41">
    <property type="entry name" value="PHENYLALANINE--TRNA LIGASE, MITOCHONDRIAL"/>
    <property type="match status" value="1"/>
</dbReference>
<comment type="catalytic activity">
    <reaction evidence="7">
        <text>tRNA(Phe) + L-phenylalanine + ATP = L-phenylalanyl-tRNA(Phe) + AMP + diphosphate + H(+)</text>
        <dbReference type="Rhea" id="RHEA:19413"/>
        <dbReference type="Rhea" id="RHEA-COMP:9668"/>
        <dbReference type="Rhea" id="RHEA-COMP:9699"/>
        <dbReference type="ChEBI" id="CHEBI:15378"/>
        <dbReference type="ChEBI" id="CHEBI:30616"/>
        <dbReference type="ChEBI" id="CHEBI:33019"/>
        <dbReference type="ChEBI" id="CHEBI:58095"/>
        <dbReference type="ChEBI" id="CHEBI:78442"/>
        <dbReference type="ChEBI" id="CHEBI:78531"/>
        <dbReference type="ChEBI" id="CHEBI:456215"/>
        <dbReference type="EC" id="6.1.1.20"/>
    </reaction>
</comment>
<dbReference type="GO" id="GO:0006432">
    <property type="term" value="P:phenylalanyl-tRNA aminoacylation"/>
    <property type="evidence" value="ECO:0007669"/>
    <property type="project" value="InterPro"/>
</dbReference>
<dbReference type="GO" id="GO:0000049">
    <property type="term" value="F:tRNA binding"/>
    <property type="evidence" value="ECO:0007669"/>
    <property type="project" value="InterPro"/>
</dbReference>
<protein>
    <recommendedName>
        <fullName evidence="1">phenylalanine--tRNA ligase</fullName>
        <ecNumber evidence="1">6.1.1.20</ecNumber>
    </recommendedName>
</protein>
<evidence type="ECO:0000256" key="4">
    <source>
        <dbReference type="ARBA" id="ARBA00022840"/>
    </source>
</evidence>
<proteinExistence type="predicted"/>
<dbReference type="SUPFAM" id="SSF46589">
    <property type="entry name" value="tRNA-binding arm"/>
    <property type="match status" value="1"/>
</dbReference>
<dbReference type="EC" id="6.1.1.20" evidence="1"/>
<feature type="domain" description="Aminoacyl-transfer RNA synthetases class-II family profile" evidence="9">
    <location>
        <begin position="119"/>
        <end position="323"/>
    </location>
</feature>
<name>A0A2M7BYW6_9BACT</name>
<dbReference type="InterPro" id="IPR002319">
    <property type="entry name" value="Phenylalanyl-tRNA_Synthase"/>
</dbReference>
<dbReference type="Pfam" id="PF01409">
    <property type="entry name" value="tRNA-synt_2d"/>
    <property type="match status" value="1"/>
</dbReference>
<keyword evidence="6" id="KW-0030">Aminoacyl-tRNA synthetase</keyword>
<organism evidence="10 11">
    <name type="scientific">Candidatus Nealsonbacteria bacterium CG03_land_8_20_14_0_80_36_12</name>
    <dbReference type="NCBI Taxonomy" id="1974701"/>
    <lineage>
        <taxon>Bacteria</taxon>
        <taxon>Candidatus Nealsoniibacteriota</taxon>
    </lineage>
</organism>
<evidence type="ECO:0000313" key="11">
    <source>
        <dbReference type="Proteomes" id="UP000230324"/>
    </source>
</evidence>
<keyword evidence="5" id="KW-0648">Protein biosynthesis</keyword>
<dbReference type="PROSITE" id="PS50862">
    <property type="entry name" value="AA_TRNA_LIGASE_II"/>
    <property type="match status" value="1"/>
</dbReference>
<dbReference type="Pfam" id="PF02912">
    <property type="entry name" value="Phe_tRNA-synt_N"/>
    <property type="match status" value="1"/>
</dbReference>
<evidence type="ECO:0000256" key="6">
    <source>
        <dbReference type="ARBA" id="ARBA00023146"/>
    </source>
</evidence>
<gene>
    <name evidence="10" type="ORF">COS47_00225</name>
</gene>
<keyword evidence="8" id="KW-0175">Coiled coil</keyword>
<dbReference type="InterPro" id="IPR045864">
    <property type="entry name" value="aa-tRNA-synth_II/BPL/LPL"/>
</dbReference>
<accession>A0A2M7BYW6</accession>
<reference evidence="11" key="1">
    <citation type="submission" date="2017-09" db="EMBL/GenBank/DDBJ databases">
        <title>Depth-based differentiation of microbial function through sediment-hosted aquifers and enrichment of novel symbionts in the deep terrestrial subsurface.</title>
        <authorList>
            <person name="Probst A.J."/>
            <person name="Ladd B."/>
            <person name="Jarett J.K."/>
            <person name="Geller-Mcgrath D.E."/>
            <person name="Sieber C.M.K."/>
            <person name="Emerson J.B."/>
            <person name="Anantharaman K."/>
            <person name="Thomas B.C."/>
            <person name="Malmstrom R."/>
            <person name="Stieglmeier M."/>
            <person name="Klingl A."/>
            <person name="Woyke T."/>
            <person name="Ryan C.M."/>
            <person name="Banfield J.F."/>
        </authorList>
    </citation>
    <scope>NUCLEOTIDE SEQUENCE [LARGE SCALE GENOMIC DNA]</scope>
</reference>
<dbReference type="InterPro" id="IPR010978">
    <property type="entry name" value="tRNA-bd_arm"/>
</dbReference>
<dbReference type="CDD" id="cd00496">
    <property type="entry name" value="PheRS_alpha_core"/>
    <property type="match status" value="1"/>
</dbReference>
<evidence type="ECO:0000256" key="7">
    <source>
        <dbReference type="ARBA" id="ARBA00049255"/>
    </source>
</evidence>
<sequence length="349" mass="40350">MINLNSKIINIKDLLQKLEKNLSQVNSLDELKYLWREYLGKGGIVKTLFEGIKTLTEKGKKEKAPLIQELEKTALKLFEEKEVELKKSQSEQELIKQTENLDYTIPKIGHLHPITQTIRMLNKIFVEMGYSIMDGPEVEIDEYCFRRLNVPQNHPAMDMQDTIYIQEPKILLRTQTSSIEARVLENYKPPLKVVCPGRVYRNEKPNKSNHFIFHHYQGIVVMEKISLKDLFGSISYLFKSIYGPDVKMRFRNKYYPEVEPGVGADMQCFQCHGRGCQLCKGVGWIEMGGAGIIHPNVLKMTGIDNKKWMGFAFGLGLDRWVMAKYNITDIRTLLGGNLGYKYYENENII</sequence>
<evidence type="ECO:0000256" key="3">
    <source>
        <dbReference type="ARBA" id="ARBA00022741"/>
    </source>
</evidence>
<evidence type="ECO:0000256" key="5">
    <source>
        <dbReference type="ARBA" id="ARBA00022917"/>
    </source>
</evidence>
<dbReference type="InterPro" id="IPR004188">
    <property type="entry name" value="Phe-tRNA_ligase_II_N"/>
</dbReference>
<dbReference type="SUPFAM" id="SSF55681">
    <property type="entry name" value="Class II aaRS and biotin synthetases"/>
    <property type="match status" value="1"/>
</dbReference>
<evidence type="ECO:0000256" key="1">
    <source>
        <dbReference type="ARBA" id="ARBA00012814"/>
    </source>
</evidence>
<dbReference type="EMBL" id="PEUV01000005">
    <property type="protein sequence ID" value="PIV12861.1"/>
    <property type="molecule type" value="Genomic_DNA"/>
</dbReference>
<dbReference type="GO" id="GO:0005737">
    <property type="term" value="C:cytoplasm"/>
    <property type="evidence" value="ECO:0007669"/>
    <property type="project" value="InterPro"/>
</dbReference>
<keyword evidence="4" id="KW-0067">ATP-binding</keyword>
<evidence type="ECO:0000313" key="10">
    <source>
        <dbReference type="EMBL" id="PIV12861.1"/>
    </source>
</evidence>
<evidence type="ECO:0000259" key="9">
    <source>
        <dbReference type="PROSITE" id="PS50862"/>
    </source>
</evidence>
<evidence type="ECO:0000256" key="2">
    <source>
        <dbReference type="ARBA" id="ARBA00022598"/>
    </source>
</evidence>
<comment type="caution">
    <text evidence="10">The sequence shown here is derived from an EMBL/GenBank/DDBJ whole genome shotgun (WGS) entry which is preliminary data.</text>
</comment>
<evidence type="ECO:0000256" key="8">
    <source>
        <dbReference type="SAM" id="Coils"/>
    </source>
</evidence>
<dbReference type="GO" id="GO:0005524">
    <property type="term" value="F:ATP binding"/>
    <property type="evidence" value="ECO:0007669"/>
    <property type="project" value="UniProtKB-KW"/>
</dbReference>
<keyword evidence="2 10" id="KW-0436">Ligase</keyword>
<dbReference type="Proteomes" id="UP000230324">
    <property type="component" value="Unassembled WGS sequence"/>
</dbReference>
<feature type="coiled-coil region" evidence="8">
    <location>
        <begin position="1"/>
        <end position="28"/>
    </location>
</feature>
<dbReference type="AlphaFoldDB" id="A0A2M7BYW6"/>
<dbReference type="GO" id="GO:0004826">
    <property type="term" value="F:phenylalanine-tRNA ligase activity"/>
    <property type="evidence" value="ECO:0007669"/>
    <property type="project" value="UniProtKB-EC"/>
</dbReference>
<dbReference type="Gene3D" id="3.30.930.10">
    <property type="entry name" value="Bira Bifunctional Protein, Domain 2"/>
    <property type="match status" value="1"/>
</dbReference>
<dbReference type="PANTHER" id="PTHR11538">
    <property type="entry name" value="PHENYLALANYL-TRNA SYNTHETASE"/>
    <property type="match status" value="1"/>
</dbReference>